<name>A0A015I2K9_RHIIW</name>
<dbReference type="Pfam" id="PF00665">
    <property type="entry name" value="rve"/>
    <property type="match status" value="1"/>
</dbReference>
<sequence length="401" mass="46967">MPTHLDTQQRASIKRKSRYFIILNDQLYKKNKVNPNRPIRVAKENEIEDILYHMHSDPLAGHFSIDEMYRRIKIRYYWPQMFNDVRRYVRTCDECQRRGKNRRNEPLHPIKVGQPFDRLGMDIVGPLPKTKNGNMYIVVATEYLTKWPEARAIPNAKASSVVSFFYEDIICRHGCPKELLTDRGTHFVNEMLNSLCENLGVKHKLSTAYHPQTNGLVERFNRTLCEALAKYANTNKDDWDLYLSSVLFAYRTKSHSTTRHEPFYLMYGRDAVLPIEFAVSTAQSKCAGENFQDDLFNRIHTLTGKVIVDRLETQDNICKAQQRQKEQHDAGLSEVHFKIGNLVLLYQSQLRGKQKFQERWKGPYYVHEILGNGAYKLRTIEGKVLKVPVNSERLKLYHQRI</sequence>
<evidence type="ECO:0000313" key="2">
    <source>
        <dbReference type="EMBL" id="EXX51222.1"/>
    </source>
</evidence>
<dbReference type="FunFam" id="1.10.340.70:FF:000001">
    <property type="entry name" value="Retrovirus-related Pol polyprotein from transposon gypsy-like Protein"/>
    <property type="match status" value="1"/>
</dbReference>
<dbReference type="SUPFAM" id="SSF53098">
    <property type="entry name" value="Ribonuclease H-like"/>
    <property type="match status" value="1"/>
</dbReference>
<accession>A0A015I2K9</accession>
<dbReference type="InterPro" id="IPR012337">
    <property type="entry name" value="RNaseH-like_sf"/>
</dbReference>
<comment type="caution">
    <text evidence="2">The sequence shown here is derived from an EMBL/GenBank/DDBJ whole genome shotgun (WGS) entry which is preliminary data.</text>
</comment>
<dbReference type="Gene3D" id="1.10.340.70">
    <property type="match status" value="1"/>
</dbReference>
<dbReference type="GO" id="GO:0005634">
    <property type="term" value="C:nucleus"/>
    <property type="evidence" value="ECO:0007669"/>
    <property type="project" value="UniProtKB-ARBA"/>
</dbReference>
<dbReference type="InterPro" id="IPR001584">
    <property type="entry name" value="Integrase_cat-core"/>
</dbReference>
<keyword evidence="3" id="KW-1185">Reference proteome</keyword>
<reference evidence="2 3" key="1">
    <citation type="submission" date="2014-02" db="EMBL/GenBank/DDBJ databases">
        <title>Single nucleus genome sequencing reveals high similarity among nuclei of an endomycorrhizal fungus.</title>
        <authorList>
            <person name="Lin K."/>
            <person name="Geurts R."/>
            <person name="Zhang Z."/>
            <person name="Limpens E."/>
            <person name="Saunders D.G."/>
            <person name="Mu D."/>
            <person name="Pang E."/>
            <person name="Cao H."/>
            <person name="Cha H."/>
            <person name="Lin T."/>
            <person name="Zhou Q."/>
            <person name="Shang Y."/>
            <person name="Li Y."/>
            <person name="Ivanov S."/>
            <person name="Sharma T."/>
            <person name="Velzen R.V."/>
            <person name="Ruijter N.D."/>
            <person name="Aanen D.K."/>
            <person name="Win J."/>
            <person name="Kamoun S."/>
            <person name="Bisseling T."/>
            <person name="Huang S."/>
        </authorList>
    </citation>
    <scope>NUCLEOTIDE SEQUENCE [LARGE SCALE GENOMIC DNA]</scope>
    <source>
        <strain evidence="3">DAOM197198w</strain>
    </source>
</reference>
<evidence type="ECO:0000259" key="1">
    <source>
        <dbReference type="PROSITE" id="PS50994"/>
    </source>
</evidence>
<proteinExistence type="predicted"/>
<dbReference type="OrthoDB" id="5592268at2759"/>
<dbReference type="PROSITE" id="PS50994">
    <property type="entry name" value="INTEGRASE"/>
    <property type="match status" value="1"/>
</dbReference>
<dbReference type="AlphaFoldDB" id="A0A015I2K9"/>
<dbReference type="Gene3D" id="3.30.420.10">
    <property type="entry name" value="Ribonuclease H-like superfamily/Ribonuclease H"/>
    <property type="match status" value="1"/>
</dbReference>
<dbReference type="GO" id="GO:0015074">
    <property type="term" value="P:DNA integration"/>
    <property type="evidence" value="ECO:0007669"/>
    <property type="project" value="InterPro"/>
</dbReference>
<dbReference type="FunFam" id="3.30.420.10:FF:000032">
    <property type="entry name" value="Retrovirus-related Pol polyprotein from transposon 297-like Protein"/>
    <property type="match status" value="1"/>
</dbReference>
<dbReference type="Pfam" id="PF17921">
    <property type="entry name" value="Integrase_H2C2"/>
    <property type="match status" value="1"/>
</dbReference>
<dbReference type="PANTHER" id="PTHR37984:SF5">
    <property type="entry name" value="PROTEIN NYNRIN-LIKE"/>
    <property type="match status" value="1"/>
</dbReference>
<dbReference type="PANTHER" id="PTHR37984">
    <property type="entry name" value="PROTEIN CBG26694"/>
    <property type="match status" value="1"/>
</dbReference>
<dbReference type="EMBL" id="JEMT01029701">
    <property type="protein sequence ID" value="EXX51222.1"/>
    <property type="molecule type" value="Genomic_DNA"/>
</dbReference>
<dbReference type="GO" id="GO:0003676">
    <property type="term" value="F:nucleic acid binding"/>
    <property type="evidence" value="ECO:0007669"/>
    <property type="project" value="InterPro"/>
</dbReference>
<dbReference type="STRING" id="1432141.A0A015I2K9"/>
<dbReference type="InterPro" id="IPR050951">
    <property type="entry name" value="Retrovirus_Pol_polyprotein"/>
</dbReference>
<evidence type="ECO:0000313" key="3">
    <source>
        <dbReference type="Proteomes" id="UP000022910"/>
    </source>
</evidence>
<dbReference type="Proteomes" id="UP000022910">
    <property type="component" value="Unassembled WGS sequence"/>
</dbReference>
<dbReference type="OMA" id="SKCAGEN"/>
<feature type="domain" description="Integrase catalytic" evidence="1">
    <location>
        <begin position="111"/>
        <end position="270"/>
    </location>
</feature>
<protein>
    <submittedName>
        <fullName evidence="2">Gag-pol fusion protein</fullName>
    </submittedName>
</protein>
<dbReference type="InterPro" id="IPR041588">
    <property type="entry name" value="Integrase_H2C2"/>
</dbReference>
<organism evidence="2 3">
    <name type="scientific">Rhizophagus irregularis (strain DAOM 197198w)</name>
    <name type="common">Glomus intraradices</name>
    <dbReference type="NCBI Taxonomy" id="1432141"/>
    <lineage>
        <taxon>Eukaryota</taxon>
        <taxon>Fungi</taxon>
        <taxon>Fungi incertae sedis</taxon>
        <taxon>Mucoromycota</taxon>
        <taxon>Glomeromycotina</taxon>
        <taxon>Glomeromycetes</taxon>
        <taxon>Glomerales</taxon>
        <taxon>Glomeraceae</taxon>
        <taxon>Rhizophagus</taxon>
    </lineage>
</organism>
<gene>
    <name evidence="2" type="ORF">RirG_263690</name>
</gene>
<dbReference type="InterPro" id="IPR036397">
    <property type="entry name" value="RNaseH_sf"/>
</dbReference>
<dbReference type="HOGENOM" id="CLU_000384_6_0_1"/>